<feature type="domain" description="CBS" evidence="3">
    <location>
        <begin position="48"/>
        <end position="108"/>
    </location>
</feature>
<keyword evidence="5" id="KW-1185">Reference proteome</keyword>
<dbReference type="EMBL" id="LR593887">
    <property type="protein sequence ID" value="VTS01064.1"/>
    <property type="molecule type" value="Genomic_DNA"/>
</dbReference>
<dbReference type="InterPro" id="IPR046342">
    <property type="entry name" value="CBS_dom_sf"/>
</dbReference>
<evidence type="ECO:0000313" key="4">
    <source>
        <dbReference type="EMBL" id="VIP02326.1"/>
    </source>
</evidence>
<evidence type="ECO:0000256" key="1">
    <source>
        <dbReference type="ARBA" id="ARBA00023122"/>
    </source>
</evidence>
<dbReference type="Gene3D" id="3.10.580.10">
    <property type="entry name" value="CBS-domain"/>
    <property type="match status" value="1"/>
</dbReference>
<dbReference type="InterPro" id="IPR000644">
    <property type="entry name" value="CBS_dom"/>
</dbReference>
<dbReference type="Proteomes" id="UP000464378">
    <property type="component" value="Chromosome"/>
</dbReference>
<dbReference type="PANTHER" id="PTHR43080">
    <property type="entry name" value="CBS DOMAIN-CONTAINING PROTEIN CBSX3, MITOCHONDRIAL"/>
    <property type="match status" value="1"/>
</dbReference>
<gene>
    <name evidence="4" type="ORF">GMBLW1_16340</name>
</gene>
<dbReference type="EMBL" id="LR586016">
    <property type="protein sequence ID" value="VIP02326.1"/>
    <property type="molecule type" value="Genomic_DNA"/>
</dbReference>
<dbReference type="InterPro" id="IPR051257">
    <property type="entry name" value="Diverse_CBS-Domain"/>
</dbReference>
<reference evidence="4" key="1">
    <citation type="submission" date="2019-04" db="EMBL/GenBank/DDBJ databases">
        <authorList>
            <consortium name="Science for Life Laboratories"/>
        </authorList>
    </citation>
    <scope>NUCLEOTIDE SEQUENCE</scope>
    <source>
        <strain evidence="4">MBLW1</strain>
    </source>
</reference>
<dbReference type="InParanoid" id="A0A6C2YLM4"/>
<dbReference type="RefSeq" id="WP_232056043.1">
    <property type="nucleotide sequence ID" value="NZ_LR593887.1"/>
</dbReference>
<organism evidence="4">
    <name type="scientific">Tuwongella immobilis</name>
    <dbReference type="NCBI Taxonomy" id="692036"/>
    <lineage>
        <taxon>Bacteria</taxon>
        <taxon>Pseudomonadati</taxon>
        <taxon>Planctomycetota</taxon>
        <taxon>Planctomycetia</taxon>
        <taxon>Gemmatales</taxon>
        <taxon>Gemmataceae</taxon>
        <taxon>Tuwongella</taxon>
    </lineage>
</organism>
<evidence type="ECO:0000256" key="2">
    <source>
        <dbReference type="PROSITE-ProRule" id="PRU00703"/>
    </source>
</evidence>
<accession>A0A6C2YLM4</accession>
<protein>
    <recommendedName>
        <fullName evidence="3">CBS domain-containing protein</fullName>
    </recommendedName>
</protein>
<dbReference type="AlphaFoldDB" id="A0A6C2YLM4"/>
<proteinExistence type="predicted"/>
<dbReference type="PANTHER" id="PTHR43080:SF2">
    <property type="entry name" value="CBS DOMAIN-CONTAINING PROTEIN"/>
    <property type="match status" value="1"/>
</dbReference>
<feature type="domain" description="CBS" evidence="3">
    <location>
        <begin position="115"/>
        <end position="171"/>
    </location>
</feature>
<evidence type="ECO:0000313" key="5">
    <source>
        <dbReference type="Proteomes" id="UP000464378"/>
    </source>
</evidence>
<dbReference type="KEGG" id="tim:GMBLW1_16340"/>
<dbReference type="PROSITE" id="PS51371">
    <property type="entry name" value="CBS"/>
    <property type="match status" value="2"/>
</dbReference>
<dbReference type="SMART" id="SM00116">
    <property type="entry name" value="CBS"/>
    <property type="match status" value="2"/>
</dbReference>
<sequence>MICPSCGHVNLPGADTCDNCLSDLSPLDLPIPQDRVEASLMMHTIFALEPRAPVTLPLSATLAEVIALMIQREVGAVLLIDEADQVCGIITERDFLTKLIGVVPNYDRLPARQFMTHDPETVAPRDTLATALGKMDLGGYRHLPVVNDGKAVGLISVRDIIDHMTRMTLKG</sequence>
<dbReference type="Pfam" id="PF00571">
    <property type="entry name" value="CBS"/>
    <property type="match status" value="2"/>
</dbReference>
<keyword evidence="1 2" id="KW-0129">CBS domain</keyword>
<dbReference type="SUPFAM" id="SSF54631">
    <property type="entry name" value="CBS-domain pair"/>
    <property type="match status" value="1"/>
</dbReference>
<name>A0A6C2YLM4_9BACT</name>
<evidence type="ECO:0000259" key="3">
    <source>
        <dbReference type="PROSITE" id="PS51371"/>
    </source>
</evidence>